<dbReference type="GO" id="GO:0003677">
    <property type="term" value="F:DNA binding"/>
    <property type="evidence" value="ECO:0007669"/>
    <property type="project" value="InterPro"/>
</dbReference>
<dbReference type="Pfam" id="PF01609">
    <property type="entry name" value="DDE_Tnp_1"/>
    <property type="match status" value="1"/>
</dbReference>
<dbReference type="GO" id="GO:0004803">
    <property type="term" value="F:transposase activity"/>
    <property type="evidence" value="ECO:0007669"/>
    <property type="project" value="InterPro"/>
</dbReference>
<reference key="2">
    <citation type="submission" date="2011-04" db="EMBL/GenBank/DDBJ databases">
        <title>Complete sequence of chromosome of Haliscomenobacter hydrossis DSM 1100.</title>
        <authorList>
            <consortium name="US DOE Joint Genome Institute (JGI-PGF)"/>
            <person name="Lucas S."/>
            <person name="Han J."/>
            <person name="Lapidus A."/>
            <person name="Bruce D."/>
            <person name="Goodwin L."/>
            <person name="Pitluck S."/>
            <person name="Peters L."/>
            <person name="Kyrpides N."/>
            <person name="Mavromatis K."/>
            <person name="Ivanova N."/>
            <person name="Ovchinnikova G."/>
            <person name="Pagani I."/>
            <person name="Daligault H."/>
            <person name="Detter J.C."/>
            <person name="Han C."/>
            <person name="Land M."/>
            <person name="Hauser L."/>
            <person name="Markowitz V."/>
            <person name="Cheng J.-F."/>
            <person name="Hugenholtz P."/>
            <person name="Woyke T."/>
            <person name="Wu D."/>
            <person name="Verbarg S."/>
            <person name="Frueling A."/>
            <person name="Brambilla E."/>
            <person name="Klenk H.-P."/>
            <person name="Eisen J.A."/>
        </authorList>
    </citation>
    <scope>NUCLEOTIDE SEQUENCE</scope>
    <source>
        <strain>DSM 1100</strain>
    </source>
</reference>
<evidence type="ECO:0008006" key="5">
    <source>
        <dbReference type="Google" id="ProtNLM"/>
    </source>
</evidence>
<protein>
    <recommendedName>
        <fullName evidence="5">Transposase IS4 family protein</fullName>
    </recommendedName>
</protein>
<dbReference type="InterPro" id="IPR002559">
    <property type="entry name" value="Transposase_11"/>
</dbReference>
<proteinExistence type="predicted"/>
<evidence type="ECO:0000313" key="3">
    <source>
        <dbReference type="EMBL" id="AEE50881.1"/>
    </source>
</evidence>
<dbReference type="RefSeq" id="WP_013765424.1">
    <property type="nucleotide sequence ID" value="NC_015510.1"/>
</dbReference>
<dbReference type="eggNOG" id="COG5421">
    <property type="taxonomic scope" value="Bacteria"/>
</dbReference>
<dbReference type="AlphaFoldDB" id="F4L6Q0"/>
<evidence type="ECO:0000259" key="1">
    <source>
        <dbReference type="Pfam" id="PF01609"/>
    </source>
</evidence>
<dbReference type="STRING" id="760192.Halhy_3018"/>
<dbReference type="PANTHER" id="PTHR34614:SF2">
    <property type="entry name" value="TRANSPOSASE IS4-LIKE DOMAIN-CONTAINING PROTEIN"/>
    <property type="match status" value="1"/>
</dbReference>
<feature type="domain" description="Transposase IS4-like" evidence="1">
    <location>
        <begin position="137"/>
        <end position="474"/>
    </location>
</feature>
<keyword evidence="4" id="KW-1185">Reference proteome</keyword>
<dbReference type="PANTHER" id="PTHR34614">
    <property type="match status" value="1"/>
</dbReference>
<dbReference type="OrthoDB" id="1550385at2"/>
<dbReference type="KEGG" id="hhy:Halhy_3018"/>
<evidence type="ECO:0000313" key="4">
    <source>
        <dbReference type="Proteomes" id="UP000008461"/>
    </source>
</evidence>
<dbReference type="Proteomes" id="UP000008461">
    <property type="component" value="Chromosome"/>
</dbReference>
<sequence length="574" mass="65647">MIVEQVDDLPILGHQLKELGLPTMLEAYFPDHGHWQGLSGGQVLFGWLLYILSESDHRLCHVEDWAECHIHILSAIMDKLDIRKVDFCDDRLGRLLDRLSDDQAWESFECGLGKQVVEVYQATNPSQTNASSVVRSDSFNVPQFRKPSDLFRHGYSKQRRADLPFCKVMVGYIDSLGIPLAVDIVKGSGPDFEYYLSVINRIQRMLNRSQNLYVGDSQLGATSNRLAIHTSGNYYLCPLSQKQVHPEKFNDYLDTVRSEGIENLPSIFNKQTDTRKPAYFFEVQEIIPDPVCDIHWTERRLLVYSPHYAQGLIQSFKNRLDEAEEKIRLLVISKPGRRNPATLQDLHARIGTITEKYKVEGCFDVQCDENRTTITVQRHKDRPARMIEKISLGLSVSRKNVVIEELIRRIGWQIYGSNAPENLFSAAQLVKLYRDEYAIEHLFDYFINRDVGLLPIYLKKENRVKALIRLLSIAMKCSMLIQYRVRLTLQENEDTLNGIYPGNKGRQTDKPTAPMLLRAFKGVAIVCTLSNETTSFRMTALNSTQSTILTLLKAPDVYSGIVDLLKSISVLRET</sequence>
<gene>
    <name evidence="3" type="ordered locus">Halhy_3018</name>
</gene>
<dbReference type="HOGENOM" id="CLU_032982_0_0_10"/>
<organism evidence="3 4">
    <name type="scientific">Haliscomenobacter hydrossis (strain ATCC 27775 / DSM 1100 / LMG 10767 / O)</name>
    <dbReference type="NCBI Taxonomy" id="760192"/>
    <lineage>
        <taxon>Bacteria</taxon>
        <taxon>Pseudomonadati</taxon>
        <taxon>Bacteroidota</taxon>
        <taxon>Saprospiria</taxon>
        <taxon>Saprospirales</taxon>
        <taxon>Haliscomenobacteraceae</taxon>
        <taxon>Haliscomenobacter</taxon>
    </lineage>
</organism>
<dbReference type="GO" id="GO:0006313">
    <property type="term" value="P:DNA transposition"/>
    <property type="evidence" value="ECO:0007669"/>
    <property type="project" value="InterPro"/>
</dbReference>
<evidence type="ECO:0000259" key="2">
    <source>
        <dbReference type="Pfam" id="PF14104"/>
    </source>
</evidence>
<dbReference type="Pfam" id="PF14104">
    <property type="entry name" value="DUF4277"/>
    <property type="match status" value="1"/>
</dbReference>
<accession>F4L6Q0</accession>
<name>F4L6Q0_HALH1</name>
<dbReference type="EMBL" id="CP002691">
    <property type="protein sequence ID" value="AEE50881.1"/>
    <property type="molecule type" value="Genomic_DNA"/>
</dbReference>
<feature type="domain" description="DUF4277" evidence="2">
    <location>
        <begin position="3"/>
        <end position="104"/>
    </location>
</feature>
<reference evidence="3 4" key="1">
    <citation type="journal article" date="2011" name="Stand. Genomic Sci.">
        <title>Complete genome sequence of Haliscomenobacter hydrossis type strain (O).</title>
        <authorList>
            <consortium name="US DOE Joint Genome Institute (JGI-PGF)"/>
            <person name="Daligault H."/>
            <person name="Lapidus A."/>
            <person name="Zeytun A."/>
            <person name="Nolan M."/>
            <person name="Lucas S."/>
            <person name="Del Rio T.G."/>
            <person name="Tice H."/>
            <person name="Cheng J.F."/>
            <person name="Tapia R."/>
            <person name="Han C."/>
            <person name="Goodwin L."/>
            <person name="Pitluck S."/>
            <person name="Liolios K."/>
            <person name="Pagani I."/>
            <person name="Ivanova N."/>
            <person name="Huntemann M."/>
            <person name="Mavromatis K."/>
            <person name="Mikhailova N."/>
            <person name="Pati A."/>
            <person name="Chen A."/>
            <person name="Palaniappan K."/>
            <person name="Land M."/>
            <person name="Hauser L."/>
            <person name="Brambilla E.M."/>
            <person name="Rohde M."/>
            <person name="Verbarg S."/>
            <person name="Goker M."/>
            <person name="Bristow J."/>
            <person name="Eisen J.A."/>
            <person name="Markowitz V."/>
            <person name="Hugenholtz P."/>
            <person name="Kyrpides N.C."/>
            <person name="Klenk H.P."/>
            <person name="Woyke T."/>
        </authorList>
    </citation>
    <scope>NUCLEOTIDE SEQUENCE [LARGE SCALE GENOMIC DNA]</scope>
    <source>
        <strain evidence="4">ATCC 27775 / DSM 1100 / LMG 10767 / O</strain>
    </source>
</reference>
<dbReference type="InterPro" id="IPR025457">
    <property type="entry name" value="DUF4277"/>
</dbReference>